<dbReference type="PATRIC" id="fig|265726.11.peg.83"/>
<comment type="caution">
    <text evidence="2">The sequence shown here is derived from an EMBL/GenBank/DDBJ whole genome shotgun (WGS) entry which is preliminary data.</text>
</comment>
<gene>
    <name evidence="2" type="ORF">KY46_00385</name>
</gene>
<dbReference type="GO" id="GO:0006508">
    <property type="term" value="P:proteolysis"/>
    <property type="evidence" value="ECO:0007669"/>
    <property type="project" value="UniProtKB-KW"/>
</dbReference>
<dbReference type="InterPro" id="IPR046336">
    <property type="entry name" value="Lon_prtase_N_sf"/>
</dbReference>
<keyword evidence="2" id="KW-0378">Hydrolase</keyword>
<dbReference type="RefSeq" id="WP_046219108.1">
    <property type="nucleotide sequence ID" value="NZ_JWYV01000001.1"/>
</dbReference>
<dbReference type="Gene3D" id="2.30.130.40">
    <property type="entry name" value="LON domain-like"/>
    <property type="match status" value="1"/>
</dbReference>
<dbReference type="EMBL" id="JWYV01000001">
    <property type="protein sequence ID" value="KKD01778.1"/>
    <property type="molecule type" value="Genomic_DNA"/>
</dbReference>
<dbReference type="SUPFAM" id="SSF88697">
    <property type="entry name" value="PUA domain-like"/>
    <property type="match status" value="1"/>
</dbReference>
<sequence>MSDMIPLIFQQRHILPGGRIPVRIPPGSQMETFKVALASENGFGICMFDEDEHGQHFCYIGTRVTVEDFDISSQDGALIATLYGHSNFRIKSLNQADNGVFYAEPEDIPQWPDMTLRDDQQPLAEKLQVMFNNHPELDKLHQTKYLNNLSWLCQRWLELLPLPAFQKQALLTAPNCLNTYDYLQSIMQQNH</sequence>
<keyword evidence="3" id="KW-1185">Reference proteome</keyword>
<dbReference type="STRING" id="265726.KY46_00385"/>
<keyword evidence="2" id="KW-0645">Protease</keyword>
<proteinExistence type="predicted"/>
<dbReference type="Gene3D" id="1.10.4060.10">
    <property type="entry name" value="BPP1347 like domain"/>
    <property type="match status" value="1"/>
</dbReference>
<dbReference type="Proteomes" id="UP000033633">
    <property type="component" value="Unassembled WGS sequence"/>
</dbReference>
<protein>
    <submittedName>
        <fullName evidence="2">Lon protease</fullName>
    </submittedName>
</protein>
<evidence type="ECO:0000313" key="3">
    <source>
        <dbReference type="Proteomes" id="UP000033633"/>
    </source>
</evidence>
<organism evidence="2 3">
    <name type="scientific">Photobacterium halotolerans</name>
    <dbReference type="NCBI Taxonomy" id="265726"/>
    <lineage>
        <taxon>Bacteria</taxon>
        <taxon>Pseudomonadati</taxon>
        <taxon>Pseudomonadota</taxon>
        <taxon>Gammaproteobacteria</taxon>
        <taxon>Vibrionales</taxon>
        <taxon>Vibrionaceae</taxon>
        <taxon>Photobacterium</taxon>
    </lineage>
</organism>
<dbReference type="AlphaFoldDB" id="A0A0F5VI99"/>
<evidence type="ECO:0000313" key="2">
    <source>
        <dbReference type="EMBL" id="KKD01778.1"/>
    </source>
</evidence>
<name>A0A0F5VI99_9GAMM</name>
<evidence type="ECO:0000259" key="1">
    <source>
        <dbReference type="Pfam" id="PF02190"/>
    </source>
</evidence>
<reference evidence="2 3" key="1">
    <citation type="submission" date="2014-12" db="EMBL/GenBank/DDBJ databases">
        <title>Mercury Reductase activity and rhizosphere competence traits in the genome of root associated Photobacterium halotolerans MELD1.</title>
        <authorList>
            <person name="Mathew D.C."/>
            <person name="Huang C.-C."/>
        </authorList>
    </citation>
    <scope>NUCLEOTIDE SEQUENCE [LARGE SCALE GENOMIC DNA]</scope>
    <source>
        <strain evidence="2 3">MELD1</strain>
    </source>
</reference>
<dbReference type="Pfam" id="PF02190">
    <property type="entry name" value="LON_substr_bdg"/>
    <property type="match status" value="1"/>
</dbReference>
<feature type="domain" description="Lon N-terminal" evidence="1">
    <location>
        <begin position="14"/>
        <end position="188"/>
    </location>
</feature>
<dbReference type="OrthoDB" id="8558970at2"/>
<dbReference type="InterPro" id="IPR003111">
    <property type="entry name" value="Lon_prtase_N"/>
</dbReference>
<dbReference type="InterPro" id="IPR015947">
    <property type="entry name" value="PUA-like_sf"/>
</dbReference>
<dbReference type="GO" id="GO:0008233">
    <property type="term" value="F:peptidase activity"/>
    <property type="evidence" value="ECO:0007669"/>
    <property type="project" value="UniProtKB-KW"/>
</dbReference>
<accession>A0A0F5VI99</accession>